<dbReference type="SUPFAM" id="SSF57903">
    <property type="entry name" value="FYVE/PHD zinc finger"/>
    <property type="match status" value="1"/>
</dbReference>
<dbReference type="GO" id="GO:0048188">
    <property type="term" value="C:Set1C/COMPASS complex"/>
    <property type="evidence" value="ECO:0007669"/>
    <property type="project" value="InterPro"/>
</dbReference>
<dbReference type="InterPro" id="IPR019786">
    <property type="entry name" value="Zinc_finger_PHD-type_CS"/>
</dbReference>
<dbReference type="InterPro" id="IPR019787">
    <property type="entry name" value="Znf_PHD-finger"/>
</dbReference>
<feature type="compositionally biased region" description="Basic and acidic residues" evidence="7">
    <location>
        <begin position="555"/>
        <end position="564"/>
    </location>
</feature>
<feature type="region of interest" description="Disordered" evidence="7">
    <location>
        <begin position="785"/>
        <end position="873"/>
    </location>
</feature>
<dbReference type="Proteomes" id="UP000223968">
    <property type="component" value="Unassembled WGS sequence"/>
</dbReference>
<feature type="region of interest" description="Disordered" evidence="7">
    <location>
        <begin position="206"/>
        <end position="231"/>
    </location>
</feature>
<dbReference type="AlphaFoldDB" id="A0A2B7YAM8"/>
<dbReference type="PROSITE" id="PS50016">
    <property type="entry name" value="ZF_PHD_2"/>
    <property type="match status" value="1"/>
</dbReference>
<gene>
    <name evidence="9" type="ORF">AJ79_00721</name>
</gene>
<evidence type="ECO:0000256" key="6">
    <source>
        <dbReference type="PROSITE-ProRule" id="PRU00146"/>
    </source>
</evidence>
<evidence type="ECO:0000256" key="2">
    <source>
        <dbReference type="ARBA" id="ARBA00022723"/>
    </source>
</evidence>
<keyword evidence="3 6" id="KW-0863">Zinc-finger</keyword>
<dbReference type="PANTHER" id="PTHR46174:SF1">
    <property type="entry name" value="CXXC-TYPE ZINC FINGER PROTEIN 1"/>
    <property type="match status" value="1"/>
</dbReference>
<evidence type="ECO:0000256" key="5">
    <source>
        <dbReference type="ARBA" id="ARBA00023242"/>
    </source>
</evidence>
<evidence type="ECO:0000259" key="8">
    <source>
        <dbReference type="PROSITE" id="PS50016"/>
    </source>
</evidence>
<evidence type="ECO:0000256" key="3">
    <source>
        <dbReference type="ARBA" id="ARBA00022771"/>
    </source>
</evidence>
<dbReference type="Gene3D" id="3.30.40.10">
    <property type="entry name" value="Zinc/RING finger domain, C3HC4 (zinc finger)"/>
    <property type="match status" value="1"/>
</dbReference>
<keyword evidence="4" id="KW-0862">Zinc</keyword>
<evidence type="ECO:0000256" key="7">
    <source>
        <dbReference type="SAM" id="MobiDB-lite"/>
    </source>
</evidence>
<dbReference type="GO" id="GO:0008270">
    <property type="term" value="F:zinc ion binding"/>
    <property type="evidence" value="ECO:0007669"/>
    <property type="project" value="UniProtKB-KW"/>
</dbReference>
<feature type="compositionally biased region" description="Low complexity" evidence="7">
    <location>
        <begin position="565"/>
        <end position="589"/>
    </location>
</feature>
<keyword evidence="10" id="KW-1185">Reference proteome</keyword>
<feature type="compositionally biased region" description="Basic and acidic residues" evidence="7">
    <location>
        <begin position="823"/>
        <end position="843"/>
    </location>
</feature>
<keyword evidence="2" id="KW-0479">Metal-binding</keyword>
<dbReference type="OrthoDB" id="436852at2759"/>
<dbReference type="PROSITE" id="PS01359">
    <property type="entry name" value="ZF_PHD_1"/>
    <property type="match status" value="1"/>
</dbReference>
<dbReference type="InterPro" id="IPR037869">
    <property type="entry name" value="Spp1/CFP1"/>
</dbReference>
<feature type="region of interest" description="Disordered" evidence="7">
    <location>
        <begin position="527"/>
        <end position="683"/>
    </location>
</feature>
<dbReference type="InterPro" id="IPR013083">
    <property type="entry name" value="Znf_RING/FYVE/PHD"/>
</dbReference>
<dbReference type="SUPFAM" id="SSF56112">
    <property type="entry name" value="Protein kinase-like (PK-like)"/>
    <property type="match status" value="1"/>
</dbReference>
<evidence type="ECO:0000313" key="10">
    <source>
        <dbReference type="Proteomes" id="UP000223968"/>
    </source>
</evidence>
<comment type="caution">
    <text evidence="9">The sequence shown here is derived from an EMBL/GenBank/DDBJ whole genome shotgun (WGS) entry which is preliminary data.</text>
</comment>
<evidence type="ECO:0000313" key="9">
    <source>
        <dbReference type="EMBL" id="PGH18093.1"/>
    </source>
</evidence>
<dbReference type="Pfam" id="PF00628">
    <property type="entry name" value="PHD"/>
    <property type="match status" value="1"/>
</dbReference>
<dbReference type="SMART" id="SM00249">
    <property type="entry name" value="PHD"/>
    <property type="match status" value="1"/>
</dbReference>
<feature type="domain" description="PHD-type" evidence="8">
    <location>
        <begin position="688"/>
        <end position="739"/>
    </location>
</feature>
<dbReference type="PANTHER" id="PTHR46174">
    <property type="entry name" value="CXXC-TYPE ZINC FINGER PROTEIN 1"/>
    <property type="match status" value="1"/>
</dbReference>
<comment type="subcellular location">
    <subcellularLocation>
        <location evidence="1">Nucleus</location>
    </subcellularLocation>
</comment>
<dbReference type="InterPro" id="IPR011011">
    <property type="entry name" value="Znf_FYVE_PHD"/>
</dbReference>
<reference evidence="9 10" key="1">
    <citation type="submission" date="2017-10" db="EMBL/GenBank/DDBJ databases">
        <title>Comparative genomics in systemic dimorphic fungi from Ajellomycetaceae.</title>
        <authorList>
            <person name="Munoz J.F."/>
            <person name="Mcewen J.G."/>
            <person name="Clay O.K."/>
            <person name="Cuomo C.A."/>
        </authorList>
    </citation>
    <scope>NUCLEOTIDE SEQUENCE [LARGE SCALE GENOMIC DNA]</scope>
    <source>
        <strain evidence="9 10">UAMH5409</strain>
    </source>
</reference>
<feature type="region of interest" description="Disordered" evidence="7">
    <location>
        <begin position="47"/>
        <end position="128"/>
    </location>
</feature>
<dbReference type="InterPro" id="IPR011009">
    <property type="entry name" value="Kinase-like_dom_sf"/>
</dbReference>
<dbReference type="STRING" id="1447875.A0A2B7YAM8"/>
<keyword evidence="5" id="KW-0539">Nucleus</keyword>
<organism evidence="9 10">
    <name type="scientific">Helicocarpus griseus UAMH5409</name>
    <dbReference type="NCBI Taxonomy" id="1447875"/>
    <lineage>
        <taxon>Eukaryota</taxon>
        <taxon>Fungi</taxon>
        <taxon>Dikarya</taxon>
        <taxon>Ascomycota</taxon>
        <taxon>Pezizomycotina</taxon>
        <taxon>Eurotiomycetes</taxon>
        <taxon>Eurotiomycetidae</taxon>
        <taxon>Onygenales</taxon>
        <taxon>Ajellomycetaceae</taxon>
        <taxon>Helicocarpus</taxon>
    </lineage>
</organism>
<feature type="compositionally biased region" description="Acidic residues" evidence="7">
    <location>
        <begin position="844"/>
        <end position="863"/>
    </location>
</feature>
<sequence>MKLSDLLNPAPDTNSHSNTYSDAAQQLCCSAPTSSYRTLIPLSAAIPASSSPSHTRHSSDPFPQPFTRANQLSPDVRSSFPRRQSNTELRNLKPIVKEPTLASVKHKRSESYNVREPSRDPPPHKQHSTFRALEPYHHGPHTPSLHEKRNPLELNSSVPFALPPIQANSFCSVASIPERAQTHKPTMATNAQARDSDDDMDIDTDAPSGFAENTTKTSDISPYETDAQKIPQSDRYLAWHPHYGRYRPSDDDFKPNSVHCHSNDDESLRYWETVLTKCDEKTRLNTPTAGKRDIFAWGSVIVKSDHSSTEPTGDYSSLDENEACAITLAVKALPNIRLPEVYLRRKIKGRDVLVQSRIPGVSLEVAWPYLSTQQRENFKEQARNIIQQVGRVRDGRSSPGYVVKGDNPKEEHHLQQAEYDLLFGPSSNSAQDLAFVHNRMLPANIIVDNDTIVGIVGWYDAGYFGWERARNVHQKLRCCGSCKGESPKGGGFFADAFWNDLYNIRFEQSALPVSGSADLKHEIKAEPPTPSLEYVPRASTADTSAAGAEPWTPKKITDLKRDSMSRASSMDPSSPAPSTKPSGPSPGTGTKKRAAPTTKKGTIAKKPAAKKRKLNSNDNESADGTASPHRRSATPISSRTSKAPAAKNRKQSSLSVAGSPAPETKKAGKAQEPQEDVDEDDEDEDSSEIFCICRRPDNHTWMIGCDGGCEDWFHGKCVKINQEDADLIDKYICPACEAKHGTHTTWKRMCRLSGCRQPARVFGGGVPSKYCSDEHGREFMLQKTALSKKASRSGPSSAPKTPALDDRSRGSSVAVGRRRQKGVLRDDTEAELRNAERARSNPRDDDDEEDDFEADEAEAENGETDGLGSRGGILTRNDLKAAIMGVKSAQEFRGLGDHILPPSAGEKLASTTDIIGVTSFKTDNTTDASQNDGDLNFDLEAHQFQLTTNERQHIQNLRMKRTELRNQLDMLRNRDTFLTLVRQRAKSILEQLRQADPKSGTSTWKDICGYDSRLSWSDEEFNEWRLSDAGKEALRSGILEAPPLEPDDNGDTEMQDAEVDGDDNRTVEKIARGVCIKKRCERHRQWVKVQQQDMQHEERIAREELEKCGNDSKDVMGRIVLRIYGDEDNGNLANVPAAAASAVASAPGDVDGMVEG</sequence>
<evidence type="ECO:0000256" key="1">
    <source>
        <dbReference type="ARBA" id="ARBA00004123"/>
    </source>
</evidence>
<dbReference type="GO" id="GO:0045893">
    <property type="term" value="P:positive regulation of DNA-templated transcription"/>
    <property type="evidence" value="ECO:0007669"/>
    <property type="project" value="TreeGrafter"/>
</dbReference>
<name>A0A2B7YAM8_9EURO</name>
<proteinExistence type="predicted"/>
<feature type="compositionally biased region" description="Acidic residues" evidence="7">
    <location>
        <begin position="673"/>
        <end position="683"/>
    </location>
</feature>
<dbReference type="EMBL" id="PDNB01000006">
    <property type="protein sequence ID" value="PGH18093.1"/>
    <property type="molecule type" value="Genomic_DNA"/>
</dbReference>
<dbReference type="InterPro" id="IPR001965">
    <property type="entry name" value="Znf_PHD"/>
</dbReference>
<protein>
    <recommendedName>
        <fullName evidence="8">PHD-type domain-containing protein</fullName>
    </recommendedName>
</protein>
<evidence type="ECO:0000256" key="4">
    <source>
        <dbReference type="ARBA" id="ARBA00022833"/>
    </source>
</evidence>
<accession>A0A2B7YAM8</accession>
<feature type="compositionally biased region" description="Polar residues" evidence="7">
    <location>
        <begin position="211"/>
        <end position="220"/>
    </location>
</feature>